<accession>A0ABR5J1F6</accession>
<feature type="non-terminal residue" evidence="4">
    <location>
        <position position="214"/>
    </location>
</feature>
<evidence type="ECO:0000313" key="5">
    <source>
        <dbReference type="Proteomes" id="UP000037020"/>
    </source>
</evidence>
<dbReference type="Proteomes" id="UP000037020">
    <property type="component" value="Unassembled WGS sequence"/>
</dbReference>
<dbReference type="Gene3D" id="3.40.50.720">
    <property type="entry name" value="NAD(P)-binding Rossmann-like Domain"/>
    <property type="match status" value="1"/>
</dbReference>
<keyword evidence="2" id="KW-0511">Multifunctional enzyme</keyword>
<dbReference type="InterPro" id="IPR057326">
    <property type="entry name" value="KR_dom"/>
</dbReference>
<keyword evidence="5" id="KW-1185">Reference proteome</keyword>
<dbReference type="InterPro" id="IPR050091">
    <property type="entry name" value="PKS_NRPS_Biosynth_Enz"/>
</dbReference>
<dbReference type="PANTHER" id="PTHR43775">
    <property type="entry name" value="FATTY ACID SYNTHASE"/>
    <property type="match status" value="1"/>
</dbReference>
<dbReference type="PANTHER" id="PTHR43775:SF51">
    <property type="entry name" value="INACTIVE PHENOLPHTHIOCEROL SYNTHESIS POLYKETIDE SYNTHASE TYPE I PKS1-RELATED"/>
    <property type="match status" value="1"/>
</dbReference>
<evidence type="ECO:0000256" key="1">
    <source>
        <dbReference type="ARBA" id="ARBA00022679"/>
    </source>
</evidence>
<dbReference type="SUPFAM" id="SSF51735">
    <property type="entry name" value="NAD(P)-binding Rossmann-fold domains"/>
    <property type="match status" value="1"/>
</dbReference>
<dbReference type="SMART" id="SM00822">
    <property type="entry name" value="PKS_KR"/>
    <property type="match status" value="1"/>
</dbReference>
<dbReference type="CDD" id="cd08956">
    <property type="entry name" value="KR_3_FAS_SDR_x"/>
    <property type="match status" value="1"/>
</dbReference>
<comment type="caution">
    <text evidence="4">The sequence shown here is derived from an EMBL/GenBank/DDBJ whole genome shotgun (WGS) entry which is preliminary data.</text>
</comment>
<dbReference type="InterPro" id="IPR013968">
    <property type="entry name" value="PKS_KR"/>
</dbReference>
<keyword evidence="1" id="KW-0808">Transferase</keyword>
<feature type="non-terminal residue" evidence="4">
    <location>
        <position position="1"/>
    </location>
</feature>
<evidence type="ECO:0000259" key="3">
    <source>
        <dbReference type="SMART" id="SM00822"/>
    </source>
</evidence>
<dbReference type="Pfam" id="PF08659">
    <property type="entry name" value="KR"/>
    <property type="match status" value="1"/>
</dbReference>
<organism evidence="4 5">
    <name type="scientific">Streptomyces varsoviensis</name>
    <dbReference type="NCBI Taxonomy" id="67373"/>
    <lineage>
        <taxon>Bacteria</taxon>
        <taxon>Bacillati</taxon>
        <taxon>Actinomycetota</taxon>
        <taxon>Actinomycetes</taxon>
        <taxon>Kitasatosporales</taxon>
        <taxon>Streptomycetaceae</taxon>
        <taxon>Streptomyces</taxon>
    </lineage>
</organism>
<gene>
    <name evidence="4" type="ORF">ADK38_26665</name>
</gene>
<sequence>GAVDTARATAWSAGTVLITGASGALAGHAARYLVTDHHVRHVVLASRQGDTSPRTVRLAAELAELGAAVRVVACDVADGDQVAALVRSVEPEFPLTAVVHCAGVLDDGVFGSLTAERVDAVLAPKVDGAWHLHEQTRELDLSAFVLFSSSATAFGAPGQANYAAANAFLDALAVERHRQGLPAVAISWGWWGEDSGMAENLSETDVARMGRGGM</sequence>
<protein>
    <submittedName>
        <fullName evidence="4">Polyketide synthase</fullName>
    </submittedName>
</protein>
<evidence type="ECO:0000313" key="4">
    <source>
        <dbReference type="EMBL" id="KOG87219.1"/>
    </source>
</evidence>
<dbReference type="EMBL" id="LGUT01002358">
    <property type="protein sequence ID" value="KOG87219.1"/>
    <property type="molecule type" value="Genomic_DNA"/>
</dbReference>
<reference evidence="4 5" key="1">
    <citation type="submission" date="2015-07" db="EMBL/GenBank/DDBJ databases">
        <authorList>
            <person name="Ju K.-S."/>
            <person name="Doroghazi J.R."/>
            <person name="Metcalf W.W."/>
        </authorList>
    </citation>
    <scope>NUCLEOTIDE SEQUENCE [LARGE SCALE GENOMIC DNA]</scope>
    <source>
        <strain evidence="4 5">NRRL B-3589</strain>
    </source>
</reference>
<proteinExistence type="predicted"/>
<feature type="domain" description="Ketoreductase" evidence="3">
    <location>
        <begin position="14"/>
        <end position="194"/>
    </location>
</feature>
<evidence type="ECO:0000256" key="2">
    <source>
        <dbReference type="ARBA" id="ARBA00023268"/>
    </source>
</evidence>
<dbReference type="InterPro" id="IPR036291">
    <property type="entry name" value="NAD(P)-bd_dom_sf"/>
</dbReference>
<name>A0ABR5J1F6_9ACTN</name>